<dbReference type="Proteomes" id="UP000184693">
    <property type="component" value="Unassembled WGS sequence"/>
</dbReference>
<dbReference type="EMBL" id="FSRM01000002">
    <property type="protein sequence ID" value="SIO48578.1"/>
    <property type="molecule type" value="Genomic_DNA"/>
</dbReference>
<dbReference type="InterPro" id="IPR036770">
    <property type="entry name" value="Ankyrin_rpt-contain_sf"/>
</dbReference>
<dbReference type="SUPFAM" id="SSF48403">
    <property type="entry name" value="Ankyrin repeat"/>
    <property type="match status" value="1"/>
</dbReference>
<dbReference type="OrthoDB" id="127805at2"/>
<sequence length="555" mass="59295">MNKLPPKANLDHLKKQAKELLRLYRDGNATAIARFVNHLPAAAHRSDSEAIALQLRLHDAQSCIAREYGFSSWADLALYVETSAFAHHDQAALIRRWLGLAYGGDVTGTYNAARPRVAVQLLQEHPGFLAMDAYVACAAGHLEVVSRMTAVDPGWINRAGGPLSLPPLVAVTHSRLGQLPEFIEPLRECAQHLLAAGADPNQRIGNRFPPASLAKPNESEPLSALYGAAGVVRDLALTEMLLEAGADPNDGESLYHSLENPDCTRLLFRYGARAAGTNALRRALDMPDPAALELVLAHGGDANEPAGEGPTKVWGPPLLRAIAVSRSTRHIAALLAAGADPTAQTPAGISAYRLASQVGLPEVVALLRTYGVQETLSDDDDFVAACGRADAIEARRIQARRPDLPGALPEDRLRLLPDAAAWGSISAVKLMVELGWPIAARGGDWDATALNHAVFHGDADLTAFLLSHGACWRETQGFGDDVLGTLSWASVNEPVLARNPDWPGCARALLAYGLPKVERDPSNPERVMIEGQTKRFSEAVTEVLLEGGGVSSEAS</sequence>
<dbReference type="InterPro" id="IPR002110">
    <property type="entry name" value="Ankyrin_rpt"/>
</dbReference>
<evidence type="ECO:0000313" key="3">
    <source>
        <dbReference type="EMBL" id="SIO48578.1"/>
    </source>
</evidence>
<dbReference type="Gene3D" id="1.25.40.20">
    <property type="entry name" value="Ankyrin repeat-containing domain"/>
    <property type="match status" value="3"/>
</dbReference>
<reference evidence="3 4" key="1">
    <citation type="submission" date="2016-11" db="EMBL/GenBank/DDBJ databases">
        <authorList>
            <person name="Jaros S."/>
            <person name="Januszkiewicz K."/>
            <person name="Wedrychowicz H."/>
        </authorList>
    </citation>
    <scope>NUCLEOTIDE SEQUENCE [LARGE SCALE GENOMIC DNA]</scope>
    <source>
        <strain evidence="3 4">GAS86</strain>
    </source>
</reference>
<gene>
    <name evidence="3" type="ORF">SAMN05444168_5237</name>
</gene>
<dbReference type="PANTHER" id="PTHR24189">
    <property type="entry name" value="MYOTROPHIN"/>
    <property type="match status" value="1"/>
</dbReference>
<evidence type="ECO:0000313" key="4">
    <source>
        <dbReference type="Proteomes" id="UP000184693"/>
    </source>
</evidence>
<dbReference type="RefSeq" id="WP_074267238.1">
    <property type="nucleotide sequence ID" value="NZ_FSRM01000002.1"/>
</dbReference>
<proteinExistence type="predicted"/>
<protein>
    <recommendedName>
        <fullName evidence="5">Ankyrin repeat protein</fullName>
    </recommendedName>
</protein>
<keyword evidence="2" id="KW-0040">ANK repeat</keyword>
<dbReference type="PANTHER" id="PTHR24189:SF50">
    <property type="entry name" value="ANKYRIN REPEAT AND SOCS BOX PROTEIN 2"/>
    <property type="match status" value="1"/>
</dbReference>
<dbReference type="InterPro" id="IPR050745">
    <property type="entry name" value="Multifunctional_regulatory"/>
</dbReference>
<dbReference type="Pfam" id="PF13637">
    <property type="entry name" value="Ank_4"/>
    <property type="match status" value="1"/>
</dbReference>
<name>A0A1N6JW41_9BURK</name>
<accession>A0A1N6JW41</accession>
<organism evidence="3 4">
    <name type="scientific">Paraburkholderia phenazinium</name>
    <dbReference type="NCBI Taxonomy" id="60549"/>
    <lineage>
        <taxon>Bacteria</taxon>
        <taxon>Pseudomonadati</taxon>
        <taxon>Pseudomonadota</taxon>
        <taxon>Betaproteobacteria</taxon>
        <taxon>Burkholderiales</taxon>
        <taxon>Burkholderiaceae</taxon>
        <taxon>Paraburkholderia</taxon>
    </lineage>
</organism>
<evidence type="ECO:0008006" key="5">
    <source>
        <dbReference type="Google" id="ProtNLM"/>
    </source>
</evidence>
<dbReference type="AlphaFoldDB" id="A0A1N6JW41"/>
<evidence type="ECO:0000256" key="2">
    <source>
        <dbReference type="ARBA" id="ARBA00023043"/>
    </source>
</evidence>
<evidence type="ECO:0000256" key="1">
    <source>
        <dbReference type="ARBA" id="ARBA00022737"/>
    </source>
</evidence>
<keyword evidence="1" id="KW-0677">Repeat</keyword>